<keyword evidence="1" id="KW-1133">Transmembrane helix</keyword>
<sequence>MYAVVQPSALYFSSHANVSLPERYPLDEKEVAPTLVNALMTAGVKGATVDVILHSRLYQSYQIDKPAIPASEWPSALPFLLKDLIRDKVTEVVADAHELPDKSKVQSYVMSKKLVLELSAQLETIDCELGRIIPEQEVWALSGGETANFLLLQKSAGGDFKLEAFFKQQCIFQRTLRGITSPITGRSASVLQLDGLALELQRSVDYLSSQMKGMPLHLLKVCCDEEDNEEVVKALNERLSVKSSLLNSETEWAGQVLALAVDRLSVDSINLYQDHLKPEKNYFTLANVGIGWAAIAAVFLCIFAFEYFHGVSLEKELKITQQTETQLKSERDTLKKEAVSHQPSPEKLAAISRLKKEIESKKASIGAVDTIEKSKQIGYSGVMAGLAKLSNKNISLSEIEIDNNQLNIKGFARNAEAVPAWIAEFKQELHLVGRAFEKMQIARNEKGIVTFELRTKHKQESK</sequence>
<name>A0ABS0GFZ2_9VIBR</name>
<dbReference type="InterPro" id="IPR007813">
    <property type="entry name" value="PilN"/>
</dbReference>
<evidence type="ECO:0000313" key="2">
    <source>
        <dbReference type="EMBL" id="MBF9001346.1"/>
    </source>
</evidence>
<dbReference type="InterPro" id="IPR016871">
    <property type="entry name" value="MSHA_biogenesis_MshI"/>
</dbReference>
<keyword evidence="1" id="KW-0472">Membrane</keyword>
<proteinExistence type="predicted"/>
<evidence type="ECO:0000256" key="1">
    <source>
        <dbReference type="SAM" id="Phobius"/>
    </source>
</evidence>
<feature type="transmembrane region" description="Helical" evidence="1">
    <location>
        <begin position="282"/>
        <end position="308"/>
    </location>
</feature>
<gene>
    <name evidence="2" type="ORF">I1A42_12530</name>
</gene>
<reference evidence="2 3" key="1">
    <citation type="submission" date="2020-11" db="EMBL/GenBank/DDBJ databases">
        <title>Vibrio nitrifigilis sp. nov., a marine nitrogen-fixing bacterium isolated from the lagoon sediment of an islet inside an atoll.</title>
        <authorList>
            <person name="Wang L.-T."/>
            <person name="Shieh W.Y."/>
        </authorList>
    </citation>
    <scope>NUCLEOTIDE SEQUENCE [LARGE SCALE GENOMIC DNA]</scope>
    <source>
        <strain evidence="2 3">NFV-1</strain>
    </source>
</reference>
<comment type="caution">
    <text evidence="2">The sequence shown here is derived from an EMBL/GenBank/DDBJ whole genome shotgun (WGS) entry which is preliminary data.</text>
</comment>
<evidence type="ECO:0000313" key="3">
    <source>
        <dbReference type="Proteomes" id="UP000597206"/>
    </source>
</evidence>
<organism evidence="2 3">
    <name type="scientific">Vibrio nitrifigilis</name>
    <dbReference type="NCBI Taxonomy" id="2789781"/>
    <lineage>
        <taxon>Bacteria</taxon>
        <taxon>Pseudomonadati</taxon>
        <taxon>Pseudomonadota</taxon>
        <taxon>Gammaproteobacteria</taxon>
        <taxon>Vibrionales</taxon>
        <taxon>Vibrionaceae</taxon>
        <taxon>Vibrio</taxon>
    </lineage>
</organism>
<keyword evidence="1" id="KW-0812">Transmembrane</keyword>
<keyword evidence="3" id="KW-1185">Reference proteome</keyword>
<accession>A0ABS0GFZ2</accession>
<dbReference type="Gene3D" id="3.30.420.380">
    <property type="match status" value="1"/>
</dbReference>
<dbReference type="SUPFAM" id="SSF53067">
    <property type="entry name" value="Actin-like ATPase domain"/>
    <property type="match status" value="1"/>
</dbReference>
<dbReference type="InterPro" id="IPR043129">
    <property type="entry name" value="ATPase_NBD"/>
</dbReference>
<dbReference type="Pfam" id="PF05137">
    <property type="entry name" value="PilN"/>
    <property type="match status" value="1"/>
</dbReference>
<dbReference type="EMBL" id="JADPMR010000001">
    <property type="protein sequence ID" value="MBF9001346.1"/>
    <property type="molecule type" value="Genomic_DNA"/>
</dbReference>
<protein>
    <submittedName>
        <fullName evidence="2">MSHA biogenesis protein MshI</fullName>
    </submittedName>
</protein>
<dbReference type="PIRSF" id="PIRSF028153">
    <property type="entry name" value="MSHA_biogenesis_protein_MshI"/>
    <property type="match status" value="1"/>
</dbReference>
<dbReference type="Proteomes" id="UP000597206">
    <property type="component" value="Unassembled WGS sequence"/>
</dbReference>